<name>A0ABN9VM53_9DINO</name>
<evidence type="ECO:0000313" key="3">
    <source>
        <dbReference type="EMBL" id="CAK0873983.1"/>
    </source>
</evidence>
<sequence length="339" mass="34952">MSLLLVVALHRTSLPPKGVYAACIFVGAGVSYAAAFFVKHNADFATACMALSVLPCVGSQGIPWGLIAASNKAAEERGLPVSTALQMALLNCGLVLGQQFTHLTLAAMESFVAPTLALPAMLAAGAVAMTVAGAGALMLPSGAEEHDALGAGGRTGGADLELRGGTAPPPHATARASDRQKGAQERKAHSAKARERSDVHNGAQVRKAHSAKARERESARAPERGGSRRPPRKTWGRGRPLPRASRPAVRSPGDEVPPALHFSIAPAGGVDLRAGALAAERPGGAAPSQRPPRWSPLLQPPTPAFGYVSVRPLPGHLLLPHLLGSVVSPSFSPSMCWCG</sequence>
<feature type="region of interest" description="Disordered" evidence="1">
    <location>
        <begin position="148"/>
        <end position="260"/>
    </location>
</feature>
<proteinExistence type="predicted"/>
<keyword evidence="2" id="KW-0472">Membrane</keyword>
<feature type="transmembrane region" description="Helical" evidence="2">
    <location>
        <begin position="19"/>
        <end position="38"/>
    </location>
</feature>
<dbReference type="EMBL" id="CAUYUJ010017348">
    <property type="protein sequence ID" value="CAK0873983.1"/>
    <property type="molecule type" value="Genomic_DNA"/>
</dbReference>
<feature type="transmembrane region" description="Helical" evidence="2">
    <location>
        <begin position="116"/>
        <end position="139"/>
    </location>
</feature>
<evidence type="ECO:0000256" key="1">
    <source>
        <dbReference type="SAM" id="MobiDB-lite"/>
    </source>
</evidence>
<protein>
    <recommendedName>
        <fullName evidence="5">Solute carrier family 40 protein</fullName>
    </recommendedName>
</protein>
<accession>A0ABN9VM53</accession>
<feature type="compositionally biased region" description="Basic residues" evidence="1">
    <location>
        <begin position="227"/>
        <end position="236"/>
    </location>
</feature>
<keyword evidence="2" id="KW-1133">Transmembrane helix</keyword>
<feature type="compositionally biased region" description="Basic and acidic residues" evidence="1">
    <location>
        <begin position="176"/>
        <end position="199"/>
    </location>
</feature>
<comment type="caution">
    <text evidence="3">The sequence shown here is derived from an EMBL/GenBank/DDBJ whole genome shotgun (WGS) entry which is preliminary data.</text>
</comment>
<evidence type="ECO:0000256" key="2">
    <source>
        <dbReference type="SAM" id="Phobius"/>
    </source>
</evidence>
<feature type="compositionally biased region" description="Basic and acidic residues" evidence="1">
    <location>
        <begin position="212"/>
        <end position="226"/>
    </location>
</feature>
<evidence type="ECO:0000313" key="4">
    <source>
        <dbReference type="Proteomes" id="UP001189429"/>
    </source>
</evidence>
<dbReference type="Proteomes" id="UP001189429">
    <property type="component" value="Unassembled WGS sequence"/>
</dbReference>
<keyword evidence="4" id="KW-1185">Reference proteome</keyword>
<reference evidence="3" key="1">
    <citation type="submission" date="2023-10" db="EMBL/GenBank/DDBJ databases">
        <authorList>
            <person name="Chen Y."/>
            <person name="Shah S."/>
            <person name="Dougan E. K."/>
            <person name="Thang M."/>
            <person name="Chan C."/>
        </authorList>
    </citation>
    <scope>NUCLEOTIDE SEQUENCE [LARGE SCALE GENOMIC DNA]</scope>
</reference>
<organism evidence="3 4">
    <name type="scientific">Prorocentrum cordatum</name>
    <dbReference type="NCBI Taxonomy" id="2364126"/>
    <lineage>
        <taxon>Eukaryota</taxon>
        <taxon>Sar</taxon>
        <taxon>Alveolata</taxon>
        <taxon>Dinophyceae</taxon>
        <taxon>Prorocentrales</taxon>
        <taxon>Prorocentraceae</taxon>
        <taxon>Prorocentrum</taxon>
    </lineage>
</organism>
<keyword evidence="2" id="KW-0812">Transmembrane</keyword>
<evidence type="ECO:0008006" key="5">
    <source>
        <dbReference type="Google" id="ProtNLM"/>
    </source>
</evidence>
<gene>
    <name evidence="3" type="ORF">PCOR1329_LOCUS59030</name>
</gene>